<dbReference type="Gene3D" id="2.120.10.30">
    <property type="entry name" value="TolB, C-terminal domain"/>
    <property type="match status" value="1"/>
</dbReference>
<dbReference type="SUPFAM" id="SSF53474">
    <property type="entry name" value="alpha/beta-Hydrolases"/>
    <property type="match status" value="1"/>
</dbReference>
<feature type="domain" description="Peptidase S9 prolyl oligopeptidase catalytic" evidence="2">
    <location>
        <begin position="429"/>
        <end position="645"/>
    </location>
</feature>
<gene>
    <name evidence="3" type="ORF">C7S18_01705</name>
</gene>
<dbReference type="Proteomes" id="UP000241074">
    <property type="component" value="Chromosome"/>
</dbReference>
<dbReference type="RefSeq" id="WP_106889913.1">
    <property type="nucleotide sequence ID" value="NZ_CP027860.1"/>
</dbReference>
<reference evidence="3 4" key="1">
    <citation type="submission" date="2018-03" db="EMBL/GenBank/DDBJ databases">
        <title>Ahniella affigens gen. nov., sp. nov., a gammaproteobacterium isolated from sandy soil near a stream.</title>
        <authorList>
            <person name="Ko Y."/>
            <person name="Kim J.-H."/>
        </authorList>
    </citation>
    <scope>NUCLEOTIDE SEQUENCE [LARGE SCALE GENOMIC DNA]</scope>
    <source>
        <strain evidence="3 4">D13</strain>
    </source>
</reference>
<keyword evidence="4" id="KW-1185">Reference proteome</keyword>
<evidence type="ECO:0000313" key="3">
    <source>
        <dbReference type="EMBL" id="AVP95984.1"/>
    </source>
</evidence>
<dbReference type="KEGG" id="xba:C7S18_01705"/>
<dbReference type="InterPro" id="IPR029058">
    <property type="entry name" value="AB_hydrolase_fold"/>
</dbReference>
<evidence type="ECO:0000259" key="2">
    <source>
        <dbReference type="Pfam" id="PF00326"/>
    </source>
</evidence>
<dbReference type="SUPFAM" id="SSF82171">
    <property type="entry name" value="DPP6 N-terminal domain-like"/>
    <property type="match status" value="1"/>
</dbReference>
<proteinExistence type="predicted"/>
<dbReference type="GO" id="GO:0004252">
    <property type="term" value="F:serine-type endopeptidase activity"/>
    <property type="evidence" value="ECO:0007669"/>
    <property type="project" value="TreeGrafter"/>
</dbReference>
<reference evidence="3 4" key="2">
    <citation type="submission" date="2018-03" db="EMBL/GenBank/DDBJ databases">
        <authorList>
            <person name="Keele B.F."/>
        </authorList>
    </citation>
    <scope>NUCLEOTIDE SEQUENCE [LARGE SCALE GENOMIC DNA]</scope>
    <source>
        <strain evidence="3 4">D13</strain>
    </source>
</reference>
<evidence type="ECO:0000313" key="4">
    <source>
        <dbReference type="Proteomes" id="UP000241074"/>
    </source>
</evidence>
<evidence type="ECO:0000256" key="1">
    <source>
        <dbReference type="ARBA" id="ARBA00022801"/>
    </source>
</evidence>
<organism evidence="3 4">
    <name type="scientific">Ahniella affigens</name>
    <dbReference type="NCBI Taxonomy" id="2021234"/>
    <lineage>
        <taxon>Bacteria</taxon>
        <taxon>Pseudomonadati</taxon>
        <taxon>Pseudomonadota</taxon>
        <taxon>Gammaproteobacteria</taxon>
        <taxon>Lysobacterales</taxon>
        <taxon>Rhodanobacteraceae</taxon>
        <taxon>Ahniella</taxon>
    </lineage>
</organism>
<protein>
    <submittedName>
        <fullName evidence="3">S9 family peptidase</fullName>
    </submittedName>
</protein>
<dbReference type="InterPro" id="IPR001375">
    <property type="entry name" value="Peptidase_S9_cat"/>
</dbReference>
<name>A0A2P1PMB3_9GAMM</name>
<dbReference type="Pfam" id="PF00326">
    <property type="entry name" value="Peptidase_S9"/>
    <property type="match status" value="1"/>
</dbReference>
<dbReference type="InterPro" id="IPR011042">
    <property type="entry name" value="6-blade_b-propeller_TolB-like"/>
</dbReference>
<dbReference type="PANTHER" id="PTHR42776:SF27">
    <property type="entry name" value="DIPEPTIDYL PEPTIDASE FAMILY MEMBER 6"/>
    <property type="match status" value="1"/>
</dbReference>
<dbReference type="EMBL" id="CP027860">
    <property type="protein sequence ID" value="AVP95984.1"/>
    <property type="molecule type" value="Genomic_DNA"/>
</dbReference>
<sequence>MKLFRSLICLIFLLTGVVHAEQIPLREFFEHRQFVGMQISPDGQNVAFTYEEGTEVKLAVMSLEQKKILSSFSFGDQMHVLNFFWGNNERVVMSVGKITGNLDNLGRPTHLYAANLDGSKRQQIFEMQRSGYRLLNRLVGDDRHILIAKRHAFDGGTERVHKLDIYTGDLQFLASEQPELYNPYSVIADNAGKVRVAVEFVEGKDIDSHQTVIHVRKGDVWEKLSLKSERKQPQFEGIGFSADNKIAYFASDFDMATNARMGVFSYDFGTDEFKLIHRDDEVDITQGIYGHNGDVLGVYADKGRGERLYFTNKAEDSVFIQSVELAFKGQDVAIGSFTQDGKRAIAYVRSDRNPGEFYLFDVATMKAKFLAASLPKLKADQLAEMEPVTITARDGLKLHAMLTRPKDKKTGLPLIVNVHGGPFGPYDSWGYDPEAQFFASRGYATLQINYRGSGNRGKDFMDMGRRQWGLKMQDDVTDGTKWAIEQGITDADHICIYGGSYGGYATLAGVEKEPDLYKCGVGYVGVYDMVWFREGDNSDGDRGGSEQKKMMNQWMSAYVGDDKDALRAVSPVHNVSKIKADLFLVHGSNDVRVPIGHFYRLKKALDAIKYPYEELVRPEGHGFYQVDNRVDLYTKMFDFIDARIGASAKKKTAAN</sequence>
<dbReference type="OrthoDB" id="4269629at2"/>
<dbReference type="Gene3D" id="3.40.50.1820">
    <property type="entry name" value="alpha/beta hydrolase"/>
    <property type="match status" value="1"/>
</dbReference>
<dbReference type="AlphaFoldDB" id="A0A2P1PMB3"/>
<dbReference type="PANTHER" id="PTHR42776">
    <property type="entry name" value="SERINE PEPTIDASE S9 FAMILY MEMBER"/>
    <property type="match status" value="1"/>
</dbReference>
<dbReference type="GO" id="GO:0006508">
    <property type="term" value="P:proteolysis"/>
    <property type="evidence" value="ECO:0007669"/>
    <property type="project" value="InterPro"/>
</dbReference>
<keyword evidence="1" id="KW-0378">Hydrolase</keyword>
<accession>A0A2P1PMB3</accession>